<organism evidence="1 2">
    <name type="scientific">Brassica oleracea var. oleracea</name>
    <dbReference type="NCBI Taxonomy" id="109376"/>
    <lineage>
        <taxon>Eukaryota</taxon>
        <taxon>Viridiplantae</taxon>
        <taxon>Streptophyta</taxon>
        <taxon>Embryophyta</taxon>
        <taxon>Tracheophyta</taxon>
        <taxon>Spermatophyta</taxon>
        <taxon>Magnoliopsida</taxon>
        <taxon>eudicotyledons</taxon>
        <taxon>Gunneridae</taxon>
        <taxon>Pentapetalae</taxon>
        <taxon>rosids</taxon>
        <taxon>malvids</taxon>
        <taxon>Brassicales</taxon>
        <taxon>Brassicaceae</taxon>
        <taxon>Brassiceae</taxon>
        <taxon>Brassica</taxon>
    </lineage>
</organism>
<keyword evidence="2" id="KW-1185">Reference proteome</keyword>
<reference evidence="1" key="1">
    <citation type="journal article" date="2014" name="Genome Biol.">
        <title>Transcriptome and methylome profiling reveals relics of genome dominance in the mesopolyploid Brassica oleracea.</title>
        <authorList>
            <person name="Parkin I.A."/>
            <person name="Koh C."/>
            <person name="Tang H."/>
            <person name="Robinson S.J."/>
            <person name="Kagale S."/>
            <person name="Clarke W.E."/>
            <person name="Town C.D."/>
            <person name="Nixon J."/>
            <person name="Krishnakumar V."/>
            <person name="Bidwell S.L."/>
            <person name="Denoeud F."/>
            <person name="Belcram H."/>
            <person name="Links M.G."/>
            <person name="Just J."/>
            <person name="Clarke C."/>
            <person name="Bender T."/>
            <person name="Huebert T."/>
            <person name="Mason A.S."/>
            <person name="Pires J.C."/>
            <person name="Barker G."/>
            <person name="Moore J."/>
            <person name="Walley P.G."/>
            <person name="Manoli S."/>
            <person name="Batley J."/>
            <person name="Edwards D."/>
            <person name="Nelson M.N."/>
            <person name="Wang X."/>
            <person name="Paterson A.H."/>
            <person name="King G."/>
            <person name="Bancroft I."/>
            <person name="Chalhoub B."/>
            <person name="Sharpe A.G."/>
        </authorList>
    </citation>
    <scope>NUCLEOTIDE SEQUENCE [LARGE SCALE GENOMIC DNA]</scope>
    <source>
        <strain evidence="1">cv. TO1000</strain>
    </source>
</reference>
<dbReference type="Gramene" id="Bo01402s010.1">
    <property type="protein sequence ID" value="Bo01402s010.1"/>
    <property type="gene ID" value="Bo01402s010"/>
</dbReference>
<dbReference type="PANTHER" id="PTHR33240">
    <property type="entry name" value="OS08G0508500 PROTEIN"/>
    <property type="match status" value="1"/>
</dbReference>
<reference evidence="1" key="2">
    <citation type="submission" date="2015-06" db="UniProtKB">
        <authorList>
            <consortium name="EnsemblPlants"/>
        </authorList>
    </citation>
    <scope>IDENTIFICATION</scope>
</reference>
<proteinExistence type="predicted"/>
<dbReference type="PANTHER" id="PTHR33240:SF8">
    <property type="entry name" value="OS03G0439900 PROTEIN"/>
    <property type="match status" value="1"/>
</dbReference>
<accession>A0A0D2ZUX0</accession>
<evidence type="ECO:0000313" key="1">
    <source>
        <dbReference type="EnsemblPlants" id="Bo01402s010.1"/>
    </source>
</evidence>
<sequence length="53" mass="5773">MNPSSRTLTGFNGSSEQMIGTIRLPVYAGDVTRTVKFSVLRAKVPYNAILGTR</sequence>
<dbReference type="Proteomes" id="UP000032141">
    <property type="component" value="Unassembled WGS sequence"/>
</dbReference>
<name>A0A0D2ZUX0_BRAOL</name>
<evidence type="ECO:0000313" key="2">
    <source>
        <dbReference type="Proteomes" id="UP000032141"/>
    </source>
</evidence>
<dbReference type="EnsemblPlants" id="Bo01402s010.1">
    <property type="protein sequence ID" value="Bo01402s010.1"/>
    <property type="gene ID" value="Bo01402s010"/>
</dbReference>
<protein>
    <submittedName>
        <fullName evidence="1">Uncharacterized protein</fullName>
    </submittedName>
</protein>
<dbReference type="AlphaFoldDB" id="A0A0D2ZUX0"/>
<dbReference type="HOGENOM" id="CLU_3074827_0_0_1"/>